<dbReference type="EMBL" id="AZGC01000026">
    <property type="protein sequence ID" value="KRL94894.1"/>
    <property type="molecule type" value="Genomic_DNA"/>
</dbReference>
<dbReference type="InterPro" id="IPR000150">
    <property type="entry name" value="Cof"/>
</dbReference>
<dbReference type="PANTHER" id="PTHR10000:SF8">
    <property type="entry name" value="HAD SUPERFAMILY HYDROLASE-LIKE, TYPE 3"/>
    <property type="match status" value="1"/>
</dbReference>
<dbReference type="STRING" id="417373.GCA_001570685_00312"/>
<sequence>MTKLIALDLDRTLLNSAKEISPRNEQVLKQLHRQGMKIVLCTGRPLNAIRHYLKQLGLDEAEDYTINFNGGSVTHNRTNTFLFQRGLTKQTLAPLNEFVMAQQLPLDILDFQQVFEIATGQPSLYRQTVKGITFSDVKFAELDPDHLYSKAVLAIDPAKMATVKAAALATATLTANFTIVQSQPHILEFLPKGLNKAIGLQALVDHFGWTMADVMAFGDADNDKEMLMAAGDGVVMANGLPAVKAMADHETLTNDEDGVAVYLERTLLAH</sequence>
<dbReference type="GO" id="GO:0000287">
    <property type="term" value="F:magnesium ion binding"/>
    <property type="evidence" value="ECO:0007669"/>
    <property type="project" value="TreeGrafter"/>
</dbReference>
<keyword evidence="2" id="KW-1185">Reference proteome</keyword>
<gene>
    <name evidence="1" type="ORF">FC21_GL000937</name>
</gene>
<dbReference type="PATRIC" id="fig|1423742.4.peg.978"/>
<evidence type="ECO:0000313" key="1">
    <source>
        <dbReference type="EMBL" id="KRL94894.1"/>
    </source>
</evidence>
<evidence type="ECO:0000313" key="2">
    <source>
        <dbReference type="Proteomes" id="UP000051084"/>
    </source>
</evidence>
<dbReference type="GO" id="GO:0016791">
    <property type="term" value="F:phosphatase activity"/>
    <property type="evidence" value="ECO:0007669"/>
    <property type="project" value="TreeGrafter"/>
</dbReference>
<dbReference type="RefSeq" id="WP_054652012.1">
    <property type="nucleotide sequence ID" value="NZ_AZGC01000026.1"/>
</dbReference>
<dbReference type="CDD" id="cd07516">
    <property type="entry name" value="HAD_Pase"/>
    <property type="match status" value="1"/>
</dbReference>
<dbReference type="OrthoDB" id="9790031at2"/>
<dbReference type="NCBIfam" id="TIGR00099">
    <property type="entry name" value="Cof-subfamily"/>
    <property type="match status" value="1"/>
</dbReference>
<keyword evidence="1" id="KW-0378">Hydrolase</keyword>
<accession>A0A0R1UP27</accession>
<dbReference type="Pfam" id="PF08282">
    <property type="entry name" value="Hydrolase_3"/>
    <property type="match status" value="1"/>
</dbReference>
<dbReference type="NCBIfam" id="TIGR01484">
    <property type="entry name" value="HAD-SF-IIB"/>
    <property type="match status" value="1"/>
</dbReference>
<dbReference type="SUPFAM" id="SSF56784">
    <property type="entry name" value="HAD-like"/>
    <property type="match status" value="1"/>
</dbReference>
<dbReference type="InterPro" id="IPR006379">
    <property type="entry name" value="HAD-SF_hydro_IIB"/>
</dbReference>
<organism evidence="1 2">
    <name type="scientific">Limosilactobacillus equigenerosi DSM 18793 = JCM 14505</name>
    <dbReference type="NCBI Taxonomy" id="1423742"/>
    <lineage>
        <taxon>Bacteria</taxon>
        <taxon>Bacillati</taxon>
        <taxon>Bacillota</taxon>
        <taxon>Bacilli</taxon>
        <taxon>Lactobacillales</taxon>
        <taxon>Lactobacillaceae</taxon>
        <taxon>Limosilactobacillus</taxon>
    </lineage>
</organism>
<dbReference type="Gene3D" id="3.30.1240.10">
    <property type="match status" value="1"/>
</dbReference>
<dbReference type="InterPro" id="IPR036412">
    <property type="entry name" value="HAD-like_sf"/>
</dbReference>
<dbReference type="InterPro" id="IPR023214">
    <property type="entry name" value="HAD_sf"/>
</dbReference>
<dbReference type="PROSITE" id="PS01229">
    <property type="entry name" value="COF_2"/>
    <property type="match status" value="1"/>
</dbReference>
<dbReference type="SFLD" id="SFLDS00003">
    <property type="entry name" value="Haloacid_Dehalogenase"/>
    <property type="match status" value="1"/>
</dbReference>
<dbReference type="PANTHER" id="PTHR10000">
    <property type="entry name" value="PHOSPHOSERINE PHOSPHATASE"/>
    <property type="match status" value="1"/>
</dbReference>
<protein>
    <submittedName>
        <fullName evidence="1">Haloacid dehalogenase (HAD) superfamily hydrolase</fullName>
    </submittedName>
</protein>
<dbReference type="AlphaFoldDB" id="A0A0R1UP27"/>
<dbReference type="GO" id="GO:0005829">
    <property type="term" value="C:cytosol"/>
    <property type="evidence" value="ECO:0007669"/>
    <property type="project" value="TreeGrafter"/>
</dbReference>
<comment type="caution">
    <text evidence="1">The sequence shown here is derived from an EMBL/GenBank/DDBJ whole genome shotgun (WGS) entry which is preliminary data.</text>
</comment>
<dbReference type="SFLD" id="SFLDG01140">
    <property type="entry name" value="C2.B:_Phosphomannomutase_and_P"/>
    <property type="match status" value="1"/>
</dbReference>
<dbReference type="Gene3D" id="3.40.50.1000">
    <property type="entry name" value="HAD superfamily/HAD-like"/>
    <property type="match status" value="1"/>
</dbReference>
<proteinExistence type="predicted"/>
<dbReference type="Proteomes" id="UP000051084">
    <property type="component" value="Unassembled WGS sequence"/>
</dbReference>
<reference evidence="1 2" key="1">
    <citation type="journal article" date="2015" name="Genome Announc.">
        <title>Expanding the biotechnology potential of lactobacilli through comparative genomics of 213 strains and associated genera.</title>
        <authorList>
            <person name="Sun Z."/>
            <person name="Harris H.M."/>
            <person name="McCann A."/>
            <person name="Guo C."/>
            <person name="Argimon S."/>
            <person name="Zhang W."/>
            <person name="Yang X."/>
            <person name="Jeffery I.B."/>
            <person name="Cooney J.C."/>
            <person name="Kagawa T.F."/>
            <person name="Liu W."/>
            <person name="Song Y."/>
            <person name="Salvetti E."/>
            <person name="Wrobel A."/>
            <person name="Rasinkangas P."/>
            <person name="Parkhill J."/>
            <person name="Rea M.C."/>
            <person name="O'Sullivan O."/>
            <person name="Ritari J."/>
            <person name="Douillard F.P."/>
            <person name="Paul Ross R."/>
            <person name="Yang R."/>
            <person name="Briner A.E."/>
            <person name="Felis G.E."/>
            <person name="de Vos W.M."/>
            <person name="Barrangou R."/>
            <person name="Klaenhammer T.R."/>
            <person name="Caufield P.W."/>
            <person name="Cui Y."/>
            <person name="Zhang H."/>
            <person name="O'Toole P.W."/>
        </authorList>
    </citation>
    <scope>NUCLEOTIDE SEQUENCE [LARGE SCALE GENOMIC DNA]</scope>
    <source>
        <strain evidence="1 2">DSM 18793</strain>
    </source>
</reference>
<name>A0A0R1UP27_9LACO</name>